<dbReference type="RefSeq" id="WP_201081953.1">
    <property type="nucleotide sequence ID" value="NZ_CP067421.1"/>
</dbReference>
<dbReference type="PANTHER" id="PTHR48080">
    <property type="entry name" value="D-GALACTONATE DEHYDRATASE-RELATED"/>
    <property type="match status" value="1"/>
</dbReference>
<gene>
    <name evidence="3" type="ORF">IGS68_30485</name>
</gene>
<evidence type="ECO:0000313" key="3">
    <source>
        <dbReference type="EMBL" id="QQP92780.1"/>
    </source>
</evidence>
<dbReference type="Pfam" id="PF02746">
    <property type="entry name" value="MR_MLE_N"/>
    <property type="match status" value="1"/>
</dbReference>
<evidence type="ECO:0000256" key="1">
    <source>
        <dbReference type="ARBA" id="ARBA00023239"/>
    </source>
</evidence>
<dbReference type="SUPFAM" id="SSF51604">
    <property type="entry name" value="Enolase C-terminal domain-like"/>
    <property type="match status" value="1"/>
</dbReference>
<keyword evidence="4" id="KW-1185">Reference proteome</keyword>
<dbReference type="InterPro" id="IPR013341">
    <property type="entry name" value="Mandelate_racemase_N_dom"/>
</dbReference>
<dbReference type="InterPro" id="IPR013342">
    <property type="entry name" value="Mandelate_racemase_C"/>
</dbReference>
<dbReference type="SUPFAM" id="SSF54826">
    <property type="entry name" value="Enolase N-terminal domain-like"/>
    <property type="match status" value="1"/>
</dbReference>
<dbReference type="Gene3D" id="3.20.20.120">
    <property type="entry name" value="Enolase-like C-terminal domain"/>
    <property type="match status" value="1"/>
</dbReference>
<evidence type="ECO:0000259" key="2">
    <source>
        <dbReference type="SMART" id="SM00922"/>
    </source>
</evidence>
<dbReference type="CDD" id="cd03316">
    <property type="entry name" value="MR_like"/>
    <property type="match status" value="1"/>
</dbReference>
<dbReference type="InterPro" id="IPR029017">
    <property type="entry name" value="Enolase-like_N"/>
</dbReference>
<sequence>MKITEIETIQLAEFPNLLWLHIHTDEGLIGLGETFFGADAVAAYIHETAAPRLLGADALQIDRHSRTLLGNYLGFSGTGAEMRGASAVDIALWDIFGQAVDQPIHQLLGGLTRPSIRIYNTCAGYRYVRGNKGQLTRNWGLPSAGSEGPYEDLQAFLERADELALSLLDQGITGMKIWPFDPAAEASNGLYISNADLARALEPFGKIRAAAGDRMDVMVEFHSLWNLPTAKRIVGALDEFKPFWYEDPIRMNNMDALAQLAAVTRVPICASETLATRFAFRDLMARNAAGVIMLDLSWVGGLSEARKIAAMAEAHHLPIAPHDCTGPVVLTASVHLSLNAPNALIQETVRAYYTGWYKELVTELPRIENGQVYPMTGPGLGTKLIPEIQRRADATVRRTAA</sequence>
<dbReference type="InterPro" id="IPR029065">
    <property type="entry name" value="Enolase_C-like"/>
</dbReference>
<proteinExistence type="predicted"/>
<name>A0ABX7BG84_9PROT</name>
<feature type="domain" description="Mandelate racemase/muconate lactonizing enzyme C-terminal" evidence="2">
    <location>
        <begin position="157"/>
        <end position="267"/>
    </location>
</feature>
<dbReference type="SFLD" id="SFLDS00001">
    <property type="entry name" value="Enolase"/>
    <property type="match status" value="1"/>
</dbReference>
<reference evidence="3" key="1">
    <citation type="submission" date="2021-02" db="EMBL/GenBank/DDBJ databases">
        <title>Skermanella TT6 skin isolate.</title>
        <authorList>
            <person name="Lee K."/>
            <person name="Ganzorig M."/>
        </authorList>
    </citation>
    <scope>NUCLEOTIDE SEQUENCE</scope>
    <source>
        <strain evidence="3">TT6</strain>
    </source>
</reference>
<protein>
    <submittedName>
        <fullName evidence="3">Mandelate racemase/muconate lactonizing enzyme family protein</fullName>
    </submittedName>
</protein>
<dbReference type="SMART" id="SM00922">
    <property type="entry name" value="MR_MLE"/>
    <property type="match status" value="1"/>
</dbReference>
<dbReference type="Proteomes" id="UP000595197">
    <property type="component" value="Plasmid pTT6-1"/>
</dbReference>
<keyword evidence="1" id="KW-0456">Lyase</keyword>
<dbReference type="Pfam" id="PF13378">
    <property type="entry name" value="MR_MLE_C"/>
    <property type="match status" value="1"/>
</dbReference>
<dbReference type="SFLD" id="SFLDG00179">
    <property type="entry name" value="mandelate_racemase"/>
    <property type="match status" value="1"/>
</dbReference>
<dbReference type="EMBL" id="CP067421">
    <property type="protein sequence ID" value="QQP92780.1"/>
    <property type="molecule type" value="Genomic_DNA"/>
</dbReference>
<evidence type="ECO:0000313" key="4">
    <source>
        <dbReference type="Proteomes" id="UP000595197"/>
    </source>
</evidence>
<dbReference type="InterPro" id="IPR034593">
    <property type="entry name" value="DgoD-like"/>
</dbReference>
<dbReference type="Gene3D" id="3.30.390.10">
    <property type="entry name" value="Enolase-like, N-terminal domain"/>
    <property type="match status" value="1"/>
</dbReference>
<geneLocation type="plasmid" evidence="3 4">
    <name>pTT6-1</name>
</geneLocation>
<dbReference type="InterPro" id="IPR036849">
    <property type="entry name" value="Enolase-like_C_sf"/>
</dbReference>
<keyword evidence="3" id="KW-0614">Plasmid</keyword>
<organism evidence="3 4">
    <name type="scientific">Skermanella cutis</name>
    <dbReference type="NCBI Taxonomy" id="2775420"/>
    <lineage>
        <taxon>Bacteria</taxon>
        <taxon>Pseudomonadati</taxon>
        <taxon>Pseudomonadota</taxon>
        <taxon>Alphaproteobacteria</taxon>
        <taxon>Rhodospirillales</taxon>
        <taxon>Azospirillaceae</taxon>
        <taxon>Skermanella</taxon>
    </lineage>
</organism>
<dbReference type="PANTHER" id="PTHR48080:SF2">
    <property type="entry name" value="D-GALACTONATE DEHYDRATASE"/>
    <property type="match status" value="1"/>
</dbReference>
<accession>A0ABX7BG84</accession>